<gene>
    <name evidence="16" type="ORF">M8A51_04510</name>
</gene>
<evidence type="ECO:0000256" key="13">
    <source>
        <dbReference type="SAM" id="MobiDB-lite"/>
    </source>
</evidence>
<keyword evidence="4" id="KW-0378">Hydrolase</keyword>
<keyword evidence="2" id="KW-0479">Metal-binding</keyword>
<feature type="domain" description="Helicase C-terminal" evidence="15">
    <location>
        <begin position="233"/>
        <end position="383"/>
    </location>
</feature>
<dbReference type="CDD" id="cd17920">
    <property type="entry name" value="DEXHc_RecQ"/>
    <property type="match status" value="1"/>
</dbReference>
<evidence type="ECO:0000256" key="10">
    <source>
        <dbReference type="ARBA" id="ARBA00034808"/>
    </source>
</evidence>
<keyword evidence="5 16" id="KW-0347">Helicase</keyword>
<evidence type="ECO:0000256" key="6">
    <source>
        <dbReference type="ARBA" id="ARBA00022840"/>
    </source>
</evidence>
<evidence type="ECO:0000256" key="12">
    <source>
        <dbReference type="ARBA" id="ARBA00044550"/>
    </source>
</evidence>
<keyword evidence="8" id="KW-0413">Isomerase</keyword>
<evidence type="ECO:0000256" key="9">
    <source>
        <dbReference type="ARBA" id="ARBA00034617"/>
    </source>
</evidence>
<evidence type="ECO:0000259" key="14">
    <source>
        <dbReference type="PROSITE" id="PS51192"/>
    </source>
</evidence>
<dbReference type="Pfam" id="PF00271">
    <property type="entry name" value="Helicase_C"/>
    <property type="match status" value="1"/>
</dbReference>
<dbReference type="SUPFAM" id="SSF52540">
    <property type="entry name" value="P-loop containing nucleoside triphosphate hydrolases"/>
    <property type="match status" value="1"/>
</dbReference>
<dbReference type="Pfam" id="PF00270">
    <property type="entry name" value="DEAD"/>
    <property type="match status" value="1"/>
</dbReference>
<feature type="region of interest" description="Disordered" evidence="13">
    <location>
        <begin position="493"/>
        <end position="526"/>
    </location>
</feature>
<evidence type="ECO:0000256" key="2">
    <source>
        <dbReference type="ARBA" id="ARBA00022723"/>
    </source>
</evidence>
<evidence type="ECO:0000259" key="15">
    <source>
        <dbReference type="PROSITE" id="PS51194"/>
    </source>
</evidence>
<evidence type="ECO:0000256" key="11">
    <source>
        <dbReference type="ARBA" id="ARBA00044535"/>
    </source>
</evidence>
<dbReference type="EMBL" id="JAMKFE010000002">
    <property type="protein sequence ID" value="MCM5678793.1"/>
    <property type="molecule type" value="Genomic_DNA"/>
</dbReference>
<dbReference type="InterPro" id="IPR032284">
    <property type="entry name" value="RecQ_Zn-bd"/>
</dbReference>
<evidence type="ECO:0000313" key="16">
    <source>
        <dbReference type="EMBL" id="MCM5678793.1"/>
    </source>
</evidence>
<evidence type="ECO:0000313" key="17">
    <source>
        <dbReference type="Proteomes" id="UP001165541"/>
    </source>
</evidence>
<dbReference type="Pfam" id="PF16124">
    <property type="entry name" value="RecQ_Zn_bind"/>
    <property type="match status" value="1"/>
</dbReference>
<dbReference type="InterPro" id="IPR036388">
    <property type="entry name" value="WH-like_DNA-bd_sf"/>
</dbReference>
<dbReference type="PANTHER" id="PTHR13710">
    <property type="entry name" value="DNA HELICASE RECQ FAMILY MEMBER"/>
    <property type="match status" value="1"/>
</dbReference>
<dbReference type="Gene3D" id="3.40.50.300">
    <property type="entry name" value="P-loop containing nucleotide triphosphate hydrolases"/>
    <property type="match status" value="2"/>
</dbReference>
<dbReference type="Gene3D" id="1.10.10.10">
    <property type="entry name" value="Winged helix-like DNA-binding domain superfamily/Winged helix DNA-binding domain"/>
    <property type="match status" value="1"/>
</dbReference>
<protein>
    <recommendedName>
        <fullName evidence="11">ATP-dependent DNA helicase RecQ</fullName>
        <ecNumber evidence="10">5.6.2.4</ecNumber>
    </recommendedName>
    <alternativeName>
        <fullName evidence="12">DNA 3'-5' helicase RecQ</fullName>
    </alternativeName>
</protein>
<sequence length="562" mass="62762">MTASVRRRARAGWRAEAQQLLKQTFRLPRLRNAQAAVIERVMADRPTLAIMPTGAGKSLCYQLPALLLPGRTLVVSPLIALMKDQCDKLRARGIEARQLHSSLAADEEREALAALSAGHGRLYFTTPERLADAGFLRELQRHPVDLMVVDEAHCVSQWGHDFRPSFLEIGAAWQALGRPRFLALTATATTEVADDILRQLKVPGTEVLNAGAYRPNLYYRVEAPASEEARRDALLRLLAELPGSGIVYCATVKAVDAVHALLGQADTRTARYHGRMPAGERRAEQDRFMRREARVMVATNAFGLGIDKRDTRFVVHYQMPGSLDAYYQESGRAGRDGQPATCVLLYHGKDKAVQQFLMAGRYPGREELAAALDALRAGPATLEQLHERGPVPRNKLQVTLKLLRDAKIAARNRTGTWRLLREPTGDAELETLVADERDRRAHDREMLERMIFYARSGLCRWQMLLEYFDEDERAERCGHCDNCLRLLQHQAQTRDERTAPEAPREPAGSVLRPGTPVRVPRYGEGEVVEASTDSATIAFPDGRTRSFVAEYVERIEAASTTG</sequence>
<dbReference type="SMART" id="SM00487">
    <property type="entry name" value="DEXDc"/>
    <property type="match status" value="1"/>
</dbReference>
<name>A0ABT0YJF7_9BURK</name>
<evidence type="ECO:0000256" key="3">
    <source>
        <dbReference type="ARBA" id="ARBA00022741"/>
    </source>
</evidence>
<dbReference type="InterPro" id="IPR014001">
    <property type="entry name" value="Helicase_ATP-bd"/>
</dbReference>
<dbReference type="InterPro" id="IPR004589">
    <property type="entry name" value="DNA_helicase_ATP-dep_RecQ"/>
</dbReference>
<dbReference type="PROSITE" id="PS51194">
    <property type="entry name" value="HELICASE_CTER"/>
    <property type="match status" value="1"/>
</dbReference>
<evidence type="ECO:0000256" key="1">
    <source>
        <dbReference type="ARBA" id="ARBA00005446"/>
    </source>
</evidence>
<comment type="caution">
    <text evidence="16">The sequence shown here is derived from an EMBL/GenBank/DDBJ whole genome shotgun (WGS) entry which is preliminary data.</text>
</comment>
<dbReference type="InterPro" id="IPR001650">
    <property type="entry name" value="Helicase_C-like"/>
</dbReference>
<feature type="domain" description="Helicase ATP-binding" evidence="14">
    <location>
        <begin position="38"/>
        <end position="206"/>
    </location>
</feature>
<evidence type="ECO:0000256" key="4">
    <source>
        <dbReference type="ARBA" id="ARBA00022801"/>
    </source>
</evidence>
<dbReference type="RefSeq" id="WP_251776926.1">
    <property type="nucleotide sequence ID" value="NZ_JAMKFE010000002.1"/>
</dbReference>
<keyword evidence="7" id="KW-0238">DNA-binding</keyword>
<reference evidence="16" key="1">
    <citation type="submission" date="2022-05" db="EMBL/GenBank/DDBJ databases">
        <title>Schlegelella sp. nov., isolated from mangrove soil.</title>
        <authorList>
            <person name="Liu Y."/>
            <person name="Ge X."/>
            <person name="Liu W."/>
        </authorList>
    </citation>
    <scope>NUCLEOTIDE SEQUENCE</scope>
    <source>
        <strain evidence="16">S2-27</strain>
    </source>
</reference>
<feature type="compositionally biased region" description="Basic and acidic residues" evidence="13">
    <location>
        <begin position="493"/>
        <end position="504"/>
    </location>
</feature>
<keyword evidence="3" id="KW-0547">Nucleotide-binding</keyword>
<dbReference type="NCBIfam" id="TIGR00614">
    <property type="entry name" value="recQ_fam"/>
    <property type="match status" value="1"/>
</dbReference>
<evidence type="ECO:0000256" key="5">
    <source>
        <dbReference type="ARBA" id="ARBA00022806"/>
    </source>
</evidence>
<dbReference type="PANTHER" id="PTHR13710:SF105">
    <property type="entry name" value="ATP-DEPENDENT DNA HELICASE Q1"/>
    <property type="match status" value="1"/>
</dbReference>
<dbReference type="GO" id="GO:0004386">
    <property type="term" value="F:helicase activity"/>
    <property type="evidence" value="ECO:0007669"/>
    <property type="project" value="UniProtKB-KW"/>
</dbReference>
<dbReference type="PROSITE" id="PS51192">
    <property type="entry name" value="HELICASE_ATP_BIND_1"/>
    <property type="match status" value="1"/>
</dbReference>
<evidence type="ECO:0000256" key="8">
    <source>
        <dbReference type="ARBA" id="ARBA00023235"/>
    </source>
</evidence>
<evidence type="ECO:0000256" key="7">
    <source>
        <dbReference type="ARBA" id="ARBA00023125"/>
    </source>
</evidence>
<dbReference type="SMART" id="SM00490">
    <property type="entry name" value="HELICc"/>
    <property type="match status" value="1"/>
</dbReference>
<keyword evidence="6" id="KW-0067">ATP-binding</keyword>
<organism evidence="16 17">
    <name type="scientific">Caldimonas mangrovi</name>
    <dbReference type="NCBI Taxonomy" id="2944811"/>
    <lineage>
        <taxon>Bacteria</taxon>
        <taxon>Pseudomonadati</taxon>
        <taxon>Pseudomonadota</taxon>
        <taxon>Betaproteobacteria</taxon>
        <taxon>Burkholderiales</taxon>
        <taxon>Sphaerotilaceae</taxon>
        <taxon>Caldimonas</taxon>
    </lineage>
</organism>
<dbReference type="InterPro" id="IPR027417">
    <property type="entry name" value="P-loop_NTPase"/>
</dbReference>
<dbReference type="EC" id="5.6.2.4" evidence="10"/>
<dbReference type="Proteomes" id="UP001165541">
    <property type="component" value="Unassembled WGS sequence"/>
</dbReference>
<dbReference type="InterPro" id="IPR011545">
    <property type="entry name" value="DEAD/DEAH_box_helicase_dom"/>
</dbReference>
<accession>A0ABT0YJF7</accession>
<comment type="catalytic activity">
    <reaction evidence="9">
        <text>Couples ATP hydrolysis with the unwinding of duplex DNA by translocating in the 3'-5' direction.</text>
        <dbReference type="EC" id="5.6.2.4"/>
    </reaction>
</comment>
<proteinExistence type="inferred from homology"/>
<keyword evidence="17" id="KW-1185">Reference proteome</keyword>
<comment type="similarity">
    <text evidence="1">Belongs to the helicase family. RecQ subfamily.</text>
</comment>